<organism evidence="2 3">
    <name type="scientific">Rhodocista pekingensis</name>
    <dbReference type="NCBI Taxonomy" id="201185"/>
    <lineage>
        <taxon>Bacteria</taxon>
        <taxon>Pseudomonadati</taxon>
        <taxon>Pseudomonadota</taxon>
        <taxon>Alphaproteobacteria</taxon>
        <taxon>Rhodospirillales</taxon>
        <taxon>Azospirillaceae</taxon>
        <taxon>Rhodocista</taxon>
    </lineage>
</organism>
<feature type="region of interest" description="Disordered" evidence="1">
    <location>
        <begin position="1"/>
        <end position="38"/>
    </location>
</feature>
<reference evidence="3" key="1">
    <citation type="journal article" date="2019" name="Int. J. Syst. Evol. Microbiol.">
        <title>The Global Catalogue of Microorganisms (GCM) 10K type strain sequencing project: providing services to taxonomists for standard genome sequencing and annotation.</title>
        <authorList>
            <consortium name="The Broad Institute Genomics Platform"/>
            <consortium name="The Broad Institute Genome Sequencing Center for Infectious Disease"/>
            <person name="Wu L."/>
            <person name="Ma J."/>
        </authorList>
    </citation>
    <scope>NUCLEOTIDE SEQUENCE [LARGE SCALE GENOMIC DNA]</scope>
    <source>
        <strain evidence="3">CGMCC 1.16275</strain>
    </source>
</reference>
<evidence type="ECO:0000256" key="1">
    <source>
        <dbReference type="SAM" id="MobiDB-lite"/>
    </source>
</evidence>
<evidence type="ECO:0008006" key="4">
    <source>
        <dbReference type="Google" id="ProtNLM"/>
    </source>
</evidence>
<accession>A0ABW2L1T3</accession>
<feature type="region of interest" description="Disordered" evidence="1">
    <location>
        <begin position="96"/>
        <end position="138"/>
    </location>
</feature>
<evidence type="ECO:0000313" key="2">
    <source>
        <dbReference type="EMBL" id="MFC7335136.1"/>
    </source>
</evidence>
<sequence length="138" mass="13801">MAGSGPAVPAGSVNTFRRLDPPGEPLPEPLPVLPDCPRQRSTGAKIGLGLGTVAGIAVGLLAADAGNDDQQVGAAVLGAAVGSTLGDLTGQALDPAKGCGPARSKAGPREETVVDRRPVGSDTSFMTYTRERAARDGD</sequence>
<dbReference type="EMBL" id="JBHTCM010000027">
    <property type="protein sequence ID" value="MFC7335136.1"/>
    <property type="molecule type" value="Genomic_DNA"/>
</dbReference>
<gene>
    <name evidence="2" type="ORF">ACFQPS_18355</name>
</gene>
<evidence type="ECO:0000313" key="3">
    <source>
        <dbReference type="Proteomes" id="UP001596456"/>
    </source>
</evidence>
<keyword evidence="3" id="KW-1185">Reference proteome</keyword>
<dbReference type="Proteomes" id="UP001596456">
    <property type="component" value="Unassembled WGS sequence"/>
</dbReference>
<feature type="compositionally biased region" description="Basic and acidic residues" evidence="1">
    <location>
        <begin position="107"/>
        <end position="119"/>
    </location>
</feature>
<feature type="compositionally biased region" description="Basic and acidic residues" evidence="1">
    <location>
        <begin position="129"/>
        <end position="138"/>
    </location>
</feature>
<protein>
    <recommendedName>
        <fullName evidence="4">17 kDa surface antigen</fullName>
    </recommendedName>
</protein>
<dbReference type="RefSeq" id="WP_377360674.1">
    <property type="nucleotide sequence ID" value="NZ_JBHTCM010000027.1"/>
</dbReference>
<name>A0ABW2L1T3_9PROT</name>
<proteinExistence type="predicted"/>
<comment type="caution">
    <text evidence="2">The sequence shown here is derived from an EMBL/GenBank/DDBJ whole genome shotgun (WGS) entry which is preliminary data.</text>
</comment>
<feature type="compositionally biased region" description="Pro residues" evidence="1">
    <location>
        <begin position="22"/>
        <end position="34"/>
    </location>
</feature>